<accession>A0A9P4NRI6</accession>
<feature type="transmembrane region" description="Helical" evidence="1">
    <location>
        <begin position="64"/>
        <end position="94"/>
    </location>
</feature>
<evidence type="ECO:0000313" key="3">
    <source>
        <dbReference type="EMBL" id="KAF2430337.1"/>
    </source>
</evidence>
<keyword evidence="1" id="KW-0812">Transmembrane</keyword>
<comment type="caution">
    <text evidence="3">The sequence shown here is derived from an EMBL/GenBank/DDBJ whole genome shotgun (WGS) entry which is preliminary data.</text>
</comment>
<protein>
    <recommendedName>
        <fullName evidence="2">DUF6536 domain-containing protein</fullName>
    </recommendedName>
</protein>
<dbReference type="EMBL" id="MU007039">
    <property type="protein sequence ID" value="KAF2430337.1"/>
    <property type="molecule type" value="Genomic_DNA"/>
</dbReference>
<reference evidence="3" key="1">
    <citation type="journal article" date="2020" name="Stud. Mycol.">
        <title>101 Dothideomycetes genomes: a test case for predicting lifestyles and emergence of pathogens.</title>
        <authorList>
            <person name="Haridas S."/>
            <person name="Albert R."/>
            <person name="Binder M."/>
            <person name="Bloem J."/>
            <person name="Labutti K."/>
            <person name="Salamov A."/>
            <person name="Andreopoulos B."/>
            <person name="Baker S."/>
            <person name="Barry K."/>
            <person name="Bills G."/>
            <person name="Bluhm B."/>
            <person name="Cannon C."/>
            <person name="Castanera R."/>
            <person name="Culley D."/>
            <person name="Daum C."/>
            <person name="Ezra D."/>
            <person name="Gonzalez J."/>
            <person name="Henrissat B."/>
            <person name="Kuo A."/>
            <person name="Liang C."/>
            <person name="Lipzen A."/>
            <person name="Lutzoni F."/>
            <person name="Magnuson J."/>
            <person name="Mondo S."/>
            <person name="Nolan M."/>
            <person name="Ohm R."/>
            <person name="Pangilinan J."/>
            <person name="Park H.-J."/>
            <person name="Ramirez L."/>
            <person name="Alfaro M."/>
            <person name="Sun H."/>
            <person name="Tritt A."/>
            <person name="Yoshinaga Y."/>
            <person name="Zwiers L.-H."/>
            <person name="Turgeon B."/>
            <person name="Goodwin S."/>
            <person name="Spatafora J."/>
            <person name="Crous P."/>
            <person name="Grigoriev I."/>
        </authorList>
    </citation>
    <scope>NUCLEOTIDE SEQUENCE</scope>
    <source>
        <strain evidence="3">CBS 130266</strain>
    </source>
</reference>
<evidence type="ECO:0000259" key="2">
    <source>
        <dbReference type="Pfam" id="PF20163"/>
    </source>
</evidence>
<feature type="transmembrane region" description="Helical" evidence="1">
    <location>
        <begin position="597"/>
        <end position="620"/>
    </location>
</feature>
<dbReference type="AlphaFoldDB" id="A0A9P4NRI6"/>
<sequence length="692" mass="76406">MLSGRQYTRVQDDSDDKDNIQLSTLQQPDVTTHLDHRGSYSSLLSHKDGRSIFPPVSYKRGWRFGVLACATGACTVFIINLVATIWTLAAHGAGKGGRQVLYEGSCEETRKLNLGIHLLINILSTILLSSSNYCMQVLSAATRQDVDKAHAKGVWLDIGVPSFRNLRRIHKRRALLWWLLGLSSLPLHLFYNSAVFSSIMKQPYEVYDVDPNFETITKSKKNGPEMLWTSERDSLERLDPDQCISAYAQDLVTSRSDVILVRSKEVGSGKSSGYFEQCITDPYQWICAQDGENSCNGAPRCQNRLAAIRRNTTGWFPGKSAVAIDHCWSLRVPEKCKVQFSLHLAVVVLILNLAKAVLMCLTAVGATAPPLLTVGDAIASFLGNPEPRTEGMSLVSKQDVMKEKNLDTMRSPRVFQSTRERWFRAASKTRWILCILLYLLALGLCAFFLAFGVSAIRQTVASTDASFNALLKLGIGAITPLTLISWELPSTGPRGLILNVLAANAAQPILSFLYFSYNGLFTSLFVAYEWESFSRKRKGLRVSATPIGSQRSTYFLQLPYRAALPLMVISGGLHWLVSQSIFLVNIQTPREDQLTCGYSPIAIFSVIMVGIVMIILVLALGMQRYKSGMPVASSCSFAIAAACHNYSYKTESRGDATQQVRWGVVGSKADGLLYCGFSSDDVQTPVNGVMYA</sequence>
<keyword evidence="1" id="KW-1133">Transmembrane helix</keyword>
<dbReference type="PANTHER" id="PTHR35395:SF1">
    <property type="entry name" value="DUF6536 DOMAIN-CONTAINING PROTEIN"/>
    <property type="match status" value="1"/>
</dbReference>
<feature type="transmembrane region" description="Helical" evidence="1">
    <location>
        <begin position="431"/>
        <end position="456"/>
    </location>
</feature>
<organism evidence="3 4">
    <name type="scientific">Tothia fuscella</name>
    <dbReference type="NCBI Taxonomy" id="1048955"/>
    <lineage>
        <taxon>Eukaryota</taxon>
        <taxon>Fungi</taxon>
        <taxon>Dikarya</taxon>
        <taxon>Ascomycota</taxon>
        <taxon>Pezizomycotina</taxon>
        <taxon>Dothideomycetes</taxon>
        <taxon>Pleosporomycetidae</taxon>
        <taxon>Venturiales</taxon>
        <taxon>Cylindrosympodiaceae</taxon>
        <taxon>Tothia</taxon>
    </lineage>
</organism>
<evidence type="ECO:0000313" key="4">
    <source>
        <dbReference type="Proteomes" id="UP000800235"/>
    </source>
</evidence>
<feature type="transmembrane region" description="Helical" evidence="1">
    <location>
        <begin position="340"/>
        <end position="364"/>
    </location>
</feature>
<feature type="transmembrane region" description="Helical" evidence="1">
    <location>
        <begin position="509"/>
        <end position="528"/>
    </location>
</feature>
<dbReference type="OrthoDB" id="5429634at2759"/>
<evidence type="ECO:0000256" key="1">
    <source>
        <dbReference type="SAM" id="Phobius"/>
    </source>
</evidence>
<dbReference type="Pfam" id="PF20163">
    <property type="entry name" value="DUF6536"/>
    <property type="match status" value="1"/>
</dbReference>
<dbReference type="Proteomes" id="UP000800235">
    <property type="component" value="Unassembled WGS sequence"/>
</dbReference>
<proteinExistence type="predicted"/>
<dbReference type="PANTHER" id="PTHR35395">
    <property type="entry name" value="DUF6536 DOMAIN-CONTAINING PROTEIN"/>
    <property type="match status" value="1"/>
</dbReference>
<feature type="domain" description="DUF6536" evidence="2">
    <location>
        <begin position="62"/>
        <end position="214"/>
    </location>
</feature>
<name>A0A9P4NRI6_9PEZI</name>
<dbReference type="InterPro" id="IPR046623">
    <property type="entry name" value="DUF6536"/>
</dbReference>
<feature type="transmembrane region" description="Helical" evidence="1">
    <location>
        <begin position="558"/>
        <end position="577"/>
    </location>
</feature>
<keyword evidence="1" id="KW-0472">Membrane</keyword>
<gene>
    <name evidence="3" type="ORF">EJ08DRAFT_660813</name>
</gene>
<feature type="transmembrane region" description="Helical" evidence="1">
    <location>
        <begin position="174"/>
        <end position="191"/>
    </location>
</feature>
<keyword evidence="4" id="KW-1185">Reference proteome</keyword>